<dbReference type="AlphaFoldDB" id="A0A371EBG1"/>
<evidence type="ECO:0000313" key="1">
    <source>
        <dbReference type="EMBL" id="RDX63380.1"/>
    </source>
</evidence>
<dbReference type="PANTHER" id="PTHR48475:SF2">
    <property type="entry name" value="RIBONUCLEASE H"/>
    <property type="match status" value="1"/>
</dbReference>
<gene>
    <name evidence="1" type="ORF">CR513_58193</name>
</gene>
<dbReference type="OrthoDB" id="1374661at2759"/>
<organism evidence="1 2">
    <name type="scientific">Mucuna pruriens</name>
    <name type="common">Velvet bean</name>
    <name type="synonym">Dolichos pruriens</name>
    <dbReference type="NCBI Taxonomy" id="157652"/>
    <lineage>
        <taxon>Eukaryota</taxon>
        <taxon>Viridiplantae</taxon>
        <taxon>Streptophyta</taxon>
        <taxon>Embryophyta</taxon>
        <taxon>Tracheophyta</taxon>
        <taxon>Spermatophyta</taxon>
        <taxon>Magnoliopsida</taxon>
        <taxon>eudicotyledons</taxon>
        <taxon>Gunneridae</taxon>
        <taxon>Pentapetalae</taxon>
        <taxon>rosids</taxon>
        <taxon>fabids</taxon>
        <taxon>Fabales</taxon>
        <taxon>Fabaceae</taxon>
        <taxon>Papilionoideae</taxon>
        <taxon>50 kb inversion clade</taxon>
        <taxon>NPAAA clade</taxon>
        <taxon>indigoferoid/millettioid clade</taxon>
        <taxon>Phaseoleae</taxon>
        <taxon>Mucuna</taxon>
    </lineage>
</organism>
<dbReference type="EMBL" id="QJKJ01014931">
    <property type="protein sequence ID" value="RDX63380.1"/>
    <property type="molecule type" value="Genomic_DNA"/>
</dbReference>
<comment type="caution">
    <text evidence="1">The sequence shown here is derived from an EMBL/GenBank/DDBJ whole genome shotgun (WGS) entry which is preliminary data.</text>
</comment>
<proteinExistence type="predicted"/>
<sequence>MEHPQTNEQVEDTNKVILRELKKKIGQSKGVMGRVATKHHLGVPLHPQTTTSETPFQLAFGTNVMISIKIEASKHRATRRYNTKVRLRDFRENNLVRKMEGETRKRRVEGKLAANWEGPFRDREALSNNAYRLENLNEINVPQTWNTSHLKFYFS</sequence>
<name>A0A371EBG1_MUCPR</name>
<dbReference type="InterPro" id="IPR036397">
    <property type="entry name" value="RNaseH_sf"/>
</dbReference>
<dbReference type="PANTHER" id="PTHR48475">
    <property type="entry name" value="RIBONUCLEASE H"/>
    <property type="match status" value="1"/>
</dbReference>
<keyword evidence="2" id="KW-1185">Reference proteome</keyword>
<dbReference type="Proteomes" id="UP000257109">
    <property type="component" value="Unassembled WGS sequence"/>
</dbReference>
<dbReference type="Gene3D" id="3.30.420.10">
    <property type="entry name" value="Ribonuclease H-like superfamily/Ribonuclease H"/>
    <property type="match status" value="1"/>
</dbReference>
<accession>A0A371EBG1</accession>
<reference evidence="1" key="1">
    <citation type="submission" date="2018-05" db="EMBL/GenBank/DDBJ databases">
        <title>Draft genome of Mucuna pruriens seed.</title>
        <authorList>
            <person name="Nnadi N.E."/>
            <person name="Vos R."/>
            <person name="Hasami M.H."/>
            <person name="Devisetty U.K."/>
            <person name="Aguiy J.C."/>
        </authorList>
    </citation>
    <scope>NUCLEOTIDE SEQUENCE [LARGE SCALE GENOMIC DNA]</scope>
    <source>
        <strain evidence="1">JCA_2017</strain>
    </source>
</reference>
<dbReference type="GO" id="GO:0003676">
    <property type="term" value="F:nucleic acid binding"/>
    <property type="evidence" value="ECO:0007669"/>
    <property type="project" value="InterPro"/>
</dbReference>
<evidence type="ECO:0000313" key="2">
    <source>
        <dbReference type="Proteomes" id="UP000257109"/>
    </source>
</evidence>
<protein>
    <submittedName>
        <fullName evidence="1">Uncharacterized protein</fullName>
    </submittedName>
</protein>
<feature type="non-terminal residue" evidence="1">
    <location>
        <position position="1"/>
    </location>
</feature>